<feature type="transmembrane region" description="Helical" evidence="1">
    <location>
        <begin position="146"/>
        <end position="170"/>
    </location>
</feature>
<keyword evidence="1" id="KW-0812">Transmembrane</keyword>
<dbReference type="Proteomes" id="UP000283269">
    <property type="component" value="Unassembled WGS sequence"/>
</dbReference>
<dbReference type="InParanoid" id="A0A409WSJ4"/>
<feature type="signal peptide" evidence="2">
    <location>
        <begin position="1"/>
        <end position="16"/>
    </location>
</feature>
<protein>
    <submittedName>
        <fullName evidence="3">Uncharacterized protein</fullName>
    </submittedName>
</protein>
<name>A0A409WSJ4_PSICY</name>
<dbReference type="OrthoDB" id="3064287at2759"/>
<reference evidence="3 4" key="1">
    <citation type="journal article" date="2018" name="Evol. Lett.">
        <title>Horizontal gene cluster transfer increased hallucinogenic mushroom diversity.</title>
        <authorList>
            <person name="Reynolds H.T."/>
            <person name="Vijayakumar V."/>
            <person name="Gluck-Thaler E."/>
            <person name="Korotkin H.B."/>
            <person name="Matheny P.B."/>
            <person name="Slot J.C."/>
        </authorList>
    </citation>
    <scope>NUCLEOTIDE SEQUENCE [LARGE SCALE GENOMIC DNA]</scope>
    <source>
        <strain evidence="3 4">2631</strain>
    </source>
</reference>
<dbReference type="AlphaFoldDB" id="A0A409WSJ4"/>
<keyword evidence="4" id="KW-1185">Reference proteome</keyword>
<sequence>MLTCFNILFGLPLAFGAAYGAAGMLIGNGILQAAHLVHYTTNASAAAIGAAGVTIASLLVRALPLCGRGQVCKVCIWTQTDDEGHPALLPWYVTESDTVVVHTLSDAIGTSILRRHRVYVGTIDVLHATYAGELGGAILGPGAILIAPHLVFAALGIKLLSLWLAMMMGLRWVSVRLRDIWDGISYKSSYCATYGDPCGDDHEINEELAQIPDILRRFDVGLNIFTVRLNERM</sequence>
<feature type="chain" id="PRO_5019454979" evidence="2">
    <location>
        <begin position="17"/>
        <end position="233"/>
    </location>
</feature>
<keyword evidence="1" id="KW-1133">Transmembrane helix</keyword>
<evidence type="ECO:0000256" key="1">
    <source>
        <dbReference type="SAM" id="Phobius"/>
    </source>
</evidence>
<accession>A0A409WSJ4</accession>
<comment type="caution">
    <text evidence="3">The sequence shown here is derived from an EMBL/GenBank/DDBJ whole genome shotgun (WGS) entry which is preliminary data.</text>
</comment>
<proteinExistence type="predicted"/>
<keyword evidence="2" id="KW-0732">Signal</keyword>
<keyword evidence="1" id="KW-0472">Membrane</keyword>
<feature type="transmembrane region" description="Helical" evidence="1">
    <location>
        <begin position="43"/>
        <end position="63"/>
    </location>
</feature>
<evidence type="ECO:0000313" key="4">
    <source>
        <dbReference type="Proteomes" id="UP000283269"/>
    </source>
</evidence>
<gene>
    <name evidence="3" type="ORF">CVT25_013376</name>
</gene>
<evidence type="ECO:0000313" key="3">
    <source>
        <dbReference type="EMBL" id="PPQ81441.1"/>
    </source>
</evidence>
<organism evidence="3 4">
    <name type="scientific">Psilocybe cyanescens</name>
    <dbReference type="NCBI Taxonomy" id="93625"/>
    <lineage>
        <taxon>Eukaryota</taxon>
        <taxon>Fungi</taxon>
        <taxon>Dikarya</taxon>
        <taxon>Basidiomycota</taxon>
        <taxon>Agaricomycotina</taxon>
        <taxon>Agaricomycetes</taxon>
        <taxon>Agaricomycetidae</taxon>
        <taxon>Agaricales</taxon>
        <taxon>Agaricineae</taxon>
        <taxon>Strophariaceae</taxon>
        <taxon>Psilocybe</taxon>
    </lineage>
</organism>
<dbReference type="EMBL" id="NHYD01003253">
    <property type="protein sequence ID" value="PPQ81441.1"/>
    <property type="molecule type" value="Genomic_DNA"/>
</dbReference>
<feature type="transmembrane region" description="Helical" evidence="1">
    <location>
        <begin position="118"/>
        <end position="140"/>
    </location>
</feature>
<evidence type="ECO:0000256" key="2">
    <source>
        <dbReference type="SAM" id="SignalP"/>
    </source>
</evidence>